<protein>
    <submittedName>
        <fullName evidence="1">Uncharacterized protein</fullName>
    </submittedName>
</protein>
<organism evidence="1 2">
    <name type="scientific">Cystobacter ferrugineus</name>
    <dbReference type="NCBI Taxonomy" id="83449"/>
    <lineage>
        <taxon>Bacteria</taxon>
        <taxon>Pseudomonadati</taxon>
        <taxon>Myxococcota</taxon>
        <taxon>Myxococcia</taxon>
        <taxon>Myxococcales</taxon>
        <taxon>Cystobacterineae</taxon>
        <taxon>Archangiaceae</taxon>
        <taxon>Cystobacter</taxon>
    </lineage>
</organism>
<dbReference type="STRING" id="83449.BON30_26565"/>
<evidence type="ECO:0000313" key="1">
    <source>
        <dbReference type="EMBL" id="OJH37750.1"/>
    </source>
</evidence>
<comment type="caution">
    <text evidence="1">The sequence shown here is derived from an EMBL/GenBank/DDBJ whole genome shotgun (WGS) entry which is preliminary data.</text>
</comment>
<dbReference type="RefSeq" id="WP_071901219.1">
    <property type="nucleotide sequence ID" value="NZ_MPIN01000007.1"/>
</dbReference>
<sequence length="314" mass="33276">MLAIESQGSRSRRGLGTAGVLWVCGAVACGPMQPEPLESSGGLEPVASASQTLPSNNGESFNGLAFNGLAFNGLAFNGLAFNGLNSAAFASWYDQDPALADNVMKYVTACAVPAGETRTYTDSQGRVRVWQGSLGLAPDWASGQPATVTEQQLVSACLAAHVNKFGRTVPISVLGRTAHGEPIATTPEELQTFSQREGCFFGNLFTEEGVFVGHDDHLLWPHESSVRACALEPDRDGCAPITQVGPCASRCTPDPTNTYYTHCTLDGTSYATITTRIRPQEIYTCGDGVCQFTESCGLGMDATHCTWDCGLCAR</sequence>
<accession>A0A1L9B6A5</accession>
<gene>
    <name evidence="1" type="ORF">BON30_26565</name>
</gene>
<dbReference type="EMBL" id="MPIN01000007">
    <property type="protein sequence ID" value="OJH37750.1"/>
    <property type="molecule type" value="Genomic_DNA"/>
</dbReference>
<keyword evidence="2" id="KW-1185">Reference proteome</keyword>
<evidence type="ECO:0000313" key="2">
    <source>
        <dbReference type="Proteomes" id="UP000182229"/>
    </source>
</evidence>
<dbReference type="OrthoDB" id="5522160at2"/>
<reference evidence="2" key="1">
    <citation type="submission" date="2016-11" db="EMBL/GenBank/DDBJ databases">
        <authorList>
            <person name="Shukria A."/>
            <person name="Stevens D.C."/>
        </authorList>
    </citation>
    <scope>NUCLEOTIDE SEQUENCE [LARGE SCALE GENOMIC DNA]</scope>
    <source>
        <strain evidence="2">Cbfe23</strain>
    </source>
</reference>
<name>A0A1L9B6A5_9BACT</name>
<dbReference type="AlphaFoldDB" id="A0A1L9B6A5"/>
<reference evidence="1 2" key="2">
    <citation type="submission" date="2016-12" db="EMBL/GenBank/DDBJ databases">
        <title>Draft Genome Sequence of Cystobacter ferrugineus Strain Cbfe23.</title>
        <authorList>
            <person name="Akbar S."/>
            <person name="Dowd S.E."/>
            <person name="Stevens D.C."/>
        </authorList>
    </citation>
    <scope>NUCLEOTIDE SEQUENCE [LARGE SCALE GENOMIC DNA]</scope>
    <source>
        <strain evidence="1 2">Cbfe23</strain>
    </source>
</reference>
<dbReference type="Proteomes" id="UP000182229">
    <property type="component" value="Unassembled WGS sequence"/>
</dbReference>
<proteinExistence type="predicted"/>